<keyword evidence="1" id="KW-0472">Membrane</keyword>
<dbReference type="RefSeq" id="WP_378228923.1">
    <property type="nucleotide sequence ID" value="NZ_JBHSLL010000023.1"/>
</dbReference>
<feature type="transmembrane region" description="Helical" evidence="1">
    <location>
        <begin position="262"/>
        <end position="279"/>
    </location>
</feature>
<keyword evidence="4" id="KW-1185">Reference proteome</keyword>
<feature type="transmembrane region" description="Helical" evidence="1">
    <location>
        <begin position="310"/>
        <end position="328"/>
    </location>
</feature>
<dbReference type="InterPro" id="IPR018677">
    <property type="entry name" value="DUF2157"/>
</dbReference>
<feature type="transmembrane region" description="Helical" evidence="1">
    <location>
        <begin position="73"/>
        <end position="93"/>
    </location>
</feature>
<feature type="transmembrane region" description="Helical" evidence="1">
    <location>
        <begin position="285"/>
        <end position="303"/>
    </location>
</feature>
<dbReference type="EMBL" id="JBHSLL010000023">
    <property type="protein sequence ID" value="MFC5386001.1"/>
    <property type="molecule type" value="Genomic_DNA"/>
</dbReference>
<dbReference type="Pfam" id="PF09925">
    <property type="entry name" value="DUF2157"/>
    <property type="match status" value="1"/>
</dbReference>
<feature type="transmembrane region" description="Helical" evidence="1">
    <location>
        <begin position="182"/>
        <end position="200"/>
    </location>
</feature>
<evidence type="ECO:0000259" key="2">
    <source>
        <dbReference type="Pfam" id="PF09925"/>
    </source>
</evidence>
<protein>
    <submittedName>
        <fullName evidence="3">DUF2157 domain-containing protein</fullName>
    </submittedName>
</protein>
<feature type="transmembrane region" description="Helical" evidence="1">
    <location>
        <begin position="45"/>
        <end position="67"/>
    </location>
</feature>
<feature type="transmembrane region" description="Helical" evidence="1">
    <location>
        <begin position="155"/>
        <end position="176"/>
    </location>
</feature>
<gene>
    <name evidence="3" type="ORF">ACFPLB_08485</name>
</gene>
<feature type="domain" description="DUF2157" evidence="2">
    <location>
        <begin position="13"/>
        <end position="153"/>
    </location>
</feature>
<evidence type="ECO:0000313" key="3">
    <source>
        <dbReference type="EMBL" id="MFC5386001.1"/>
    </source>
</evidence>
<feature type="transmembrane region" description="Helical" evidence="1">
    <location>
        <begin position="131"/>
        <end position="148"/>
    </location>
</feature>
<feature type="transmembrane region" description="Helical" evidence="1">
    <location>
        <begin position="105"/>
        <end position="125"/>
    </location>
</feature>
<evidence type="ECO:0000256" key="1">
    <source>
        <dbReference type="SAM" id="Phobius"/>
    </source>
</evidence>
<feature type="transmembrane region" description="Helical" evidence="1">
    <location>
        <begin position="229"/>
        <end position="250"/>
    </location>
</feature>
<keyword evidence="1" id="KW-1133">Transmembrane helix</keyword>
<comment type="caution">
    <text evidence="3">The sequence shown here is derived from an EMBL/GenBank/DDBJ whole genome shotgun (WGS) entry which is preliminary data.</text>
</comment>
<reference evidence="4" key="1">
    <citation type="journal article" date="2019" name="Int. J. Syst. Evol. Microbiol.">
        <title>The Global Catalogue of Microorganisms (GCM) 10K type strain sequencing project: providing services to taxonomists for standard genome sequencing and annotation.</title>
        <authorList>
            <consortium name="The Broad Institute Genomics Platform"/>
            <consortium name="The Broad Institute Genome Sequencing Center for Infectious Disease"/>
            <person name="Wu L."/>
            <person name="Ma J."/>
        </authorList>
    </citation>
    <scope>NUCLEOTIDE SEQUENCE [LARGE SCALE GENOMIC DNA]</scope>
    <source>
        <strain evidence="4">CGMCC 4.1415</strain>
    </source>
</reference>
<organism evidence="3 4">
    <name type="scientific">Aquamicrobium segne</name>
    <dbReference type="NCBI Taxonomy" id="469547"/>
    <lineage>
        <taxon>Bacteria</taxon>
        <taxon>Pseudomonadati</taxon>
        <taxon>Pseudomonadota</taxon>
        <taxon>Alphaproteobacteria</taxon>
        <taxon>Hyphomicrobiales</taxon>
        <taxon>Phyllobacteriaceae</taxon>
        <taxon>Aquamicrobium</taxon>
    </lineage>
</organism>
<dbReference type="Proteomes" id="UP001596016">
    <property type="component" value="Unassembled WGS sequence"/>
</dbReference>
<feature type="transmembrane region" description="Helical" evidence="1">
    <location>
        <begin position="207"/>
        <end position="223"/>
    </location>
</feature>
<feature type="transmembrane region" description="Helical" evidence="1">
    <location>
        <begin position="334"/>
        <end position="355"/>
    </location>
</feature>
<proteinExistence type="predicted"/>
<keyword evidence="1" id="KW-0812">Transmembrane</keyword>
<name>A0ABW0GWE7_9HYPH</name>
<evidence type="ECO:0000313" key="4">
    <source>
        <dbReference type="Proteomes" id="UP001596016"/>
    </source>
</evidence>
<sequence>MTRYIKQLRHDAERWVASGLIDPETAKNLVLDAQKNERRSFGSSTVLAMMAALLFSAGILIFIAANWESFPRLARVGGLFALIIGGYVGGAFARLNHHNAAAEALWIIAAAAFGASLALIGQMYHISGDEAAALLTWCAATALAALVLRSGPLTAACVGISIAWLSGAVTGGWIGAASYGPPILFVPIVAVLWGISYWTGAKMARHLILLSLIGYVAWCALDGDVFITSALMASVCAGIFVMACFMPQAVEAIARLDGRTPLHALIGFWVAMMLIQFDLEKESGFPVAVAITLAGIVGALIMAGHTSRGLRWIAYLAFATELCLIYALTMGTMLGTAGFFVFAAVLMGLLAMLIIRLERRAKDAAQSGAQGDGA</sequence>
<accession>A0ABW0GWE7</accession>